<organism evidence="1 2">
    <name type="scientific">Platanthera zijinensis</name>
    <dbReference type="NCBI Taxonomy" id="2320716"/>
    <lineage>
        <taxon>Eukaryota</taxon>
        <taxon>Viridiplantae</taxon>
        <taxon>Streptophyta</taxon>
        <taxon>Embryophyta</taxon>
        <taxon>Tracheophyta</taxon>
        <taxon>Spermatophyta</taxon>
        <taxon>Magnoliopsida</taxon>
        <taxon>Liliopsida</taxon>
        <taxon>Asparagales</taxon>
        <taxon>Orchidaceae</taxon>
        <taxon>Orchidoideae</taxon>
        <taxon>Orchideae</taxon>
        <taxon>Orchidinae</taxon>
        <taxon>Platanthera</taxon>
    </lineage>
</organism>
<sequence length="194" mass="23007">MNSKGIPLWLIHPHWKELVLNETFGVDVESNIDIEVKKVVQKFYDSNEQQKKEIKRKLREIIESTLSQTMEPSVPLKLKGRPKRSRKKFNEDVLSTKRLPSKFEYALLEDRVLKTKKKRYKLPIRKNQTFVDRVRHLFTPFWSEQIVDAVDVLGDGHCGYRVISDGLKVIGDWPQVRNDLYWELENKKILYDVI</sequence>
<comment type="caution">
    <text evidence="1">The sequence shown here is derived from an EMBL/GenBank/DDBJ whole genome shotgun (WGS) entry which is preliminary data.</text>
</comment>
<accession>A0AAP0ATG6</accession>
<protein>
    <submittedName>
        <fullName evidence="1">Uncharacterized protein</fullName>
    </submittedName>
</protein>
<reference evidence="1 2" key="1">
    <citation type="journal article" date="2022" name="Nat. Plants">
        <title>Genomes of leafy and leafless Platanthera orchids illuminate the evolution of mycoheterotrophy.</title>
        <authorList>
            <person name="Li M.H."/>
            <person name="Liu K.W."/>
            <person name="Li Z."/>
            <person name="Lu H.C."/>
            <person name="Ye Q.L."/>
            <person name="Zhang D."/>
            <person name="Wang J.Y."/>
            <person name="Li Y.F."/>
            <person name="Zhong Z.M."/>
            <person name="Liu X."/>
            <person name="Yu X."/>
            <person name="Liu D.K."/>
            <person name="Tu X.D."/>
            <person name="Liu B."/>
            <person name="Hao Y."/>
            <person name="Liao X.Y."/>
            <person name="Jiang Y.T."/>
            <person name="Sun W.H."/>
            <person name="Chen J."/>
            <person name="Chen Y.Q."/>
            <person name="Ai Y."/>
            <person name="Zhai J.W."/>
            <person name="Wu S.S."/>
            <person name="Zhou Z."/>
            <person name="Hsiao Y.Y."/>
            <person name="Wu W.L."/>
            <person name="Chen Y.Y."/>
            <person name="Lin Y.F."/>
            <person name="Hsu J.L."/>
            <person name="Li C.Y."/>
            <person name="Wang Z.W."/>
            <person name="Zhao X."/>
            <person name="Zhong W.Y."/>
            <person name="Ma X.K."/>
            <person name="Ma L."/>
            <person name="Huang J."/>
            <person name="Chen G.Z."/>
            <person name="Huang M.Z."/>
            <person name="Huang L."/>
            <person name="Peng D.H."/>
            <person name="Luo Y.B."/>
            <person name="Zou S.Q."/>
            <person name="Chen S.P."/>
            <person name="Lan S."/>
            <person name="Tsai W.C."/>
            <person name="Van de Peer Y."/>
            <person name="Liu Z.J."/>
        </authorList>
    </citation>
    <scope>NUCLEOTIDE SEQUENCE [LARGE SCALE GENOMIC DNA]</scope>
    <source>
        <strain evidence="1">Lor287</strain>
    </source>
</reference>
<dbReference type="AlphaFoldDB" id="A0AAP0ATG6"/>
<name>A0AAP0ATG6_9ASPA</name>
<evidence type="ECO:0000313" key="1">
    <source>
        <dbReference type="EMBL" id="KAK8914221.1"/>
    </source>
</evidence>
<proteinExistence type="predicted"/>
<evidence type="ECO:0000313" key="2">
    <source>
        <dbReference type="Proteomes" id="UP001418222"/>
    </source>
</evidence>
<dbReference type="EMBL" id="JBBWWQ010000021">
    <property type="protein sequence ID" value="KAK8914221.1"/>
    <property type="molecule type" value="Genomic_DNA"/>
</dbReference>
<keyword evidence="2" id="KW-1185">Reference proteome</keyword>
<gene>
    <name evidence="1" type="ORF">KSP39_PZI024045</name>
</gene>
<dbReference type="Proteomes" id="UP001418222">
    <property type="component" value="Unassembled WGS sequence"/>
</dbReference>